<gene>
    <name evidence="3" type="ORF">GALMADRAFT_1298163</name>
</gene>
<dbReference type="AlphaFoldDB" id="A0A067T6R7"/>
<feature type="compositionally biased region" description="Polar residues" evidence="2">
    <location>
        <begin position="7"/>
        <end position="23"/>
    </location>
</feature>
<evidence type="ECO:0000256" key="2">
    <source>
        <dbReference type="SAM" id="MobiDB-lite"/>
    </source>
</evidence>
<feature type="compositionally biased region" description="Polar residues" evidence="2">
    <location>
        <begin position="166"/>
        <end position="185"/>
    </location>
</feature>
<evidence type="ECO:0000313" key="3">
    <source>
        <dbReference type="EMBL" id="KDR78022.1"/>
    </source>
</evidence>
<feature type="region of interest" description="Disordered" evidence="2">
    <location>
        <begin position="1"/>
        <end position="27"/>
    </location>
</feature>
<dbReference type="HOGENOM" id="CLU_1156465_0_0_1"/>
<accession>A0A067T6R7</accession>
<feature type="region of interest" description="Disordered" evidence="2">
    <location>
        <begin position="163"/>
        <end position="185"/>
    </location>
</feature>
<organism evidence="3 4">
    <name type="scientific">Galerina marginata (strain CBS 339.88)</name>
    <dbReference type="NCBI Taxonomy" id="685588"/>
    <lineage>
        <taxon>Eukaryota</taxon>
        <taxon>Fungi</taxon>
        <taxon>Dikarya</taxon>
        <taxon>Basidiomycota</taxon>
        <taxon>Agaricomycotina</taxon>
        <taxon>Agaricomycetes</taxon>
        <taxon>Agaricomycetidae</taxon>
        <taxon>Agaricales</taxon>
        <taxon>Agaricineae</taxon>
        <taxon>Strophariaceae</taxon>
        <taxon>Galerina</taxon>
    </lineage>
</organism>
<dbReference type="Proteomes" id="UP000027222">
    <property type="component" value="Unassembled WGS sequence"/>
</dbReference>
<feature type="coiled-coil region" evidence="1">
    <location>
        <begin position="35"/>
        <end position="76"/>
    </location>
</feature>
<dbReference type="EMBL" id="KL142375">
    <property type="protein sequence ID" value="KDR78022.1"/>
    <property type="molecule type" value="Genomic_DNA"/>
</dbReference>
<reference evidence="4" key="1">
    <citation type="journal article" date="2014" name="Proc. Natl. Acad. Sci. U.S.A.">
        <title>Extensive sampling of basidiomycete genomes demonstrates inadequacy of the white-rot/brown-rot paradigm for wood decay fungi.</title>
        <authorList>
            <person name="Riley R."/>
            <person name="Salamov A.A."/>
            <person name="Brown D.W."/>
            <person name="Nagy L.G."/>
            <person name="Floudas D."/>
            <person name="Held B.W."/>
            <person name="Levasseur A."/>
            <person name="Lombard V."/>
            <person name="Morin E."/>
            <person name="Otillar R."/>
            <person name="Lindquist E.A."/>
            <person name="Sun H."/>
            <person name="LaButti K.M."/>
            <person name="Schmutz J."/>
            <person name="Jabbour D."/>
            <person name="Luo H."/>
            <person name="Baker S.E."/>
            <person name="Pisabarro A.G."/>
            <person name="Walton J.D."/>
            <person name="Blanchette R.A."/>
            <person name="Henrissat B."/>
            <person name="Martin F."/>
            <person name="Cullen D."/>
            <person name="Hibbett D.S."/>
            <person name="Grigoriev I.V."/>
        </authorList>
    </citation>
    <scope>NUCLEOTIDE SEQUENCE [LARGE SCALE GENOMIC DNA]</scope>
    <source>
        <strain evidence="4">CBS 339.88</strain>
    </source>
</reference>
<evidence type="ECO:0000313" key="4">
    <source>
        <dbReference type="Proteomes" id="UP000027222"/>
    </source>
</evidence>
<proteinExistence type="predicted"/>
<protein>
    <submittedName>
        <fullName evidence="3">Uncharacterized protein</fullName>
    </submittedName>
</protein>
<evidence type="ECO:0000256" key="1">
    <source>
        <dbReference type="SAM" id="Coils"/>
    </source>
</evidence>
<keyword evidence="1" id="KW-0175">Coiled coil</keyword>
<sequence>MDEDSDLQQLSTDMSRATSQESPQFDRASYFESQYDSLRKQHDLLEEQYKENTEHLIKALAQVKTSEIRYSRLEKEKLALQGIVNRLTPHVSPRGVPSHQADPIRDLDTLKIQHDALDDIIESSAASIKKLSFEGSMLKLSVTNLEQRLEAAKHRMVLGTNLPGHLSTSLPDHTASDIPTSDSENQCLERPASIYHNRLYPTSAYSPDPHMGVATFEIPGGILSHWVKGISLQHSEEGPV</sequence>
<name>A0A067T6R7_GALM3</name>
<keyword evidence="4" id="KW-1185">Reference proteome</keyword>